<evidence type="ECO:0000313" key="1">
    <source>
        <dbReference type="EMBL" id="TWB78514.1"/>
    </source>
</evidence>
<protein>
    <submittedName>
        <fullName evidence="1">Uncharacterized protein</fullName>
    </submittedName>
</protein>
<proteinExistence type="predicted"/>
<name>A0A560I548_9BRAD</name>
<sequence>MHGSEPADIRDAFESGEISADEMKQISSGLEKLASIESIQELRDRLTELEALIANK</sequence>
<dbReference type="Proteomes" id="UP000315914">
    <property type="component" value="Unassembled WGS sequence"/>
</dbReference>
<dbReference type="AlphaFoldDB" id="A0A560I548"/>
<accession>A0A560I548</accession>
<organism evidence="1 2">
    <name type="scientific">Bradyrhizobium sacchari</name>
    <dbReference type="NCBI Taxonomy" id="1399419"/>
    <lineage>
        <taxon>Bacteria</taxon>
        <taxon>Pseudomonadati</taxon>
        <taxon>Pseudomonadota</taxon>
        <taxon>Alphaproteobacteria</taxon>
        <taxon>Hyphomicrobiales</taxon>
        <taxon>Nitrobacteraceae</taxon>
        <taxon>Bradyrhizobium</taxon>
    </lineage>
</organism>
<gene>
    <name evidence="1" type="ORF">FBZ95_103354</name>
</gene>
<evidence type="ECO:0000313" key="2">
    <source>
        <dbReference type="Proteomes" id="UP000315914"/>
    </source>
</evidence>
<reference evidence="1 2" key="1">
    <citation type="submission" date="2019-06" db="EMBL/GenBank/DDBJ databases">
        <title>Genomic Encyclopedia of Type Strains, Phase IV (KMG-V): Genome sequencing to study the core and pangenomes of soil and plant-associated prokaryotes.</title>
        <authorList>
            <person name="Whitman W."/>
        </authorList>
    </citation>
    <scope>NUCLEOTIDE SEQUENCE [LARGE SCALE GENOMIC DNA]</scope>
    <source>
        <strain evidence="1 2">BR 10556</strain>
    </source>
</reference>
<comment type="caution">
    <text evidence="1">The sequence shown here is derived from an EMBL/GenBank/DDBJ whole genome shotgun (WGS) entry which is preliminary data.</text>
</comment>
<keyword evidence="2" id="KW-1185">Reference proteome</keyword>
<dbReference type="EMBL" id="VITW01000003">
    <property type="protein sequence ID" value="TWB78514.1"/>
    <property type="molecule type" value="Genomic_DNA"/>
</dbReference>